<evidence type="ECO:0000313" key="2">
    <source>
        <dbReference type="EMBL" id="CAF1810300.1"/>
    </source>
</evidence>
<dbReference type="Proteomes" id="UP001295469">
    <property type="component" value="Chromosome C04"/>
</dbReference>
<accession>A0A816JH28</accession>
<reference evidence="2" key="1">
    <citation type="submission" date="2021-01" db="EMBL/GenBank/DDBJ databases">
        <authorList>
            <consortium name="Genoscope - CEA"/>
            <person name="William W."/>
        </authorList>
    </citation>
    <scope>NUCLEOTIDE SEQUENCE</scope>
</reference>
<dbReference type="AlphaFoldDB" id="A0A816JH28"/>
<name>A0A816JH28_BRANA</name>
<keyword evidence="1" id="KW-0812">Transmembrane</keyword>
<organism evidence="2">
    <name type="scientific">Brassica napus</name>
    <name type="common">Rape</name>
    <dbReference type="NCBI Taxonomy" id="3708"/>
    <lineage>
        <taxon>Eukaryota</taxon>
        <taxon>Viridiplantae</taxon>
        <taxon>Streptophyta</taxon>
        <taxon>Embryophyta</taxon>
        <taxon>Tracheophyta</taxon>
        <taxon>Spermatophyta</taxon>
        <taxon>Magnoliopsida</taxon>
        <taxon>eudicotyledons</taxon>
        <taxon>Gunneridae</taxon>
        <taxon>Pentapetalae</taxon>
        <taxon>rosids</taxon>
        <taxon>malvids</taxon>
        <taxon>Brassicales</taxon>
        <taxon>Brassicaceae</taxon>
        <taxon>Brassiceae</taxon>
        <taxon>Brassica</taxon>
    </lineage>
</organism>
<dbReference type="EMBL" id="HG994368">
    <property type="protein sequence ID" value="CAF1810300.1"/>
    <property type="molecule type" value="Genomic_DNA"/>
</dbReference>
<keyword evidence="1" id="KW-0472">Membrane</keyword>
<protein>
    <submittedName>
        <fullName evidence="2">(rape) hypothetical protein</fullName>
    </submittedName>
</protein>
<gene>
    <name evidence="2" type="ORF">DARMORV10_C04P08960.1</name>
</gene>
<proteinExistence type="predicted"/>
<evidence type="ECO:0000256" key="1">
    <source>
        <dbReference type="SAM" id="Phobius"/>
    </source>
</evidence>
<sequence length="90" mass="10384">MGDLVDETSIFYQTKLFKYHSLTNISSHNYITSKADPLQASYYFISPLISLLVSFTIDLKTTKFYFTSLFLLLSSFFTSKSRIIKSNKDT</sequence>
<keyword evidence="1" id="KW-1133">Transmembrane helix</keyword>
<feature type="transmembrane region" description="Helical" evidence="1">
    <location>
        <begin position="40"/>
        <end position="57"/>
    </location>
</feature>